<gene>
    <name evidence="1" type="ORF">K1I37_02965</name>
</gene>
<keyword evidence="2" id="KW-1185">Reference proteome</keyword>
<dbReference type="EMBL" id="CP080467">
    <property type="protein sequence ID" value="UNO49528.1"/>
    <property type="molecule type" value="Genomic_DNA"/>
</dbReference>
<proteinExistence type="predicted"/>
<accession>A0A9E6ZIB5</accession>
<dbReference type="AlphaFoldDB" id="T0BYX1"/>
<evidence type="ECO:0000313" key="1">
    <source>
        <dbReference type="EMBL" id="UNO49528.1"/>
    </source>
</evidence>
<accession>T0BYX1</accession>
<organism evidence="1 2">
    <name type="scientific">Alicyclobacillus acidoterrestris (strain ATCC 49025 / DSM 3922 / CIP 106132 / NCIMB 13137 / GD3B)</name>
    <dbReference type="NCBI Taxonomy" id="1356854"/>
    <lineage>
        <taxon>Bacteria</taxon>
        <taxon>Bacillati</taxon>
        <taxon>Bacillota</taxon>
        <taxon>Bacilli</taxon>
        <taxon>Bacillales</taxon>
        <taxon>Alicyclobacillaceae</taxon>
        <taxon>Alicyclobacillus</taxon>
    </lineage>
</organism>
<dbReference type="RefSeq" id="WP_021296850.1">
    <property type="nucleotide sequence ID" value="NZ_AURB01000136.1"/>
</dbReference>
<name>T0BYX1_ALIAG</name>
<evidence type="ECO:0000313" key="2">
    <source>
        <dbReference type="Proteomes" id="UP000829401"/>
    </source>
</evidence>
<sequence>MQELLERLLDEVKDIRENMDDLVHKEDLGELRYMYRALLEGQEVLSARFDAFEHDMVEVKATLLQHSKLLEGLSVKVIEHDVEIRRLNRRRV</sequence>
<protein>
    <submittedName>
        <fullName evidence="1">Uncharacterized protein</fullName>
    </submittedName>
</protein>
<reference evidence="2" key="1">
    <citation type="journal article" date="2022" name="G3 (Bethesda)">
        <title>Unveiling the complete genome sequence of Alicyclobacillus acidoterrestris DSM 3922T, a taint-producing strain.</title>
        <authorList>
            <person name="Leonardo I.C."/>
            <person name="Barreto Crespo M.T."/>
            <person name="Gaspar F.B."/>
        </authorList>
    </citation>
    <scope>NUCLEOTIDE SEQUENCE [LARGE SCALE GENOMIC DNA]</scope>
    <source>
        <strain evidence="2">DSM 3922</strain>
    </source>
</reference>
<dbReference type="Proteomes" id="UP000829401">
    <property type="component" value="Chromosome"/>
</dbReference>
<dbReference type="KEGG" id="aaco:K1I37_02965"/>